<organism evidence="1">
    <name type="scientific">Amblyomma triste</name>
    <name type="common">Neotropical tick</name>
    <dbReference type="NCBI Taxonomy" id="251400"/>
    <lineage>
        <taxon>Eukaryota</taxon>
        <taxon>Metazoa</taxon>
        <taxon>Ecdysozoa</taxon>
        <taxon>Arthropoda</taxon>
        <taxon>Chelicerata</taxon>
        <taxon>Arachnida</taxon>
        <taxon>Acari</taxon>
        <taxon>Parasitiformes</taxon>
        <taxon>Ixodida</taxon>
        <taxon>Ixodoidea</taxon>
        <taxon>Ixodidae</taxon>
        <taxon>Amblyomminae</taxon>
        <taxon>Amblyomma</taxon>
    </lineage>
</organism>
<dbReference type="InterPro" id="IPR002970">
    <property type="entry name" value="Tick_his-bd"/>
</dbReference>
<proteinExistence type="evidence at transcript level"/>
<evidence type="ECO:0000313" key="1">
    <source>
        <dbReference type="EMBL" id="JAC28430.1"/>
    </source>
</evidence>
<dbReference type="SUPFAM" id="SSF50814">
    <property type="entry name" value="Lipocalins"/>
    <property type="match status" value="1"/>
</dbReference>
<dbReference type="GO" id="GO:0043176">
    <property type="term" value="F:amine binding"/>
    <property type="evidence" value="ECO:0007669"/>
    <property type="project" value="InterPro"/>
</dbReference>
<name>A0A023G6C8_AMBTT</name>
<dbReference type="Pfam" id="PF02098">
    <property type="entry name" value="His_binding"/>
    <property type="match status" value="1"/>
</dbReference>
<protein>
    <submittedName>
        <fullName evidence="1">Putative lipocal-1 1</fullName>
    </submittedName>
</protein>
<dbReference type="Gene3D" id="2.40.128.20">
    <property type="match status" value="1"/>
</dbReference>
<dbReference type="GO" id="GO:0030682">
    <property type="term" value="P:symbiont-mediated perturbation of host defenses"/>
    <property type="evidence" value="ECO:0007669"/>
    <property type="project" value="InterPro"/>
</dbReference>
<dbReference type="InterPro" id="IPR012674">
    <property type="entry name" value="Calycin"/>
</dbReference>
<dbReference type="EMBL" id="GBBM01006988">
    <property type="protein sequence ID" value="JAC28430.1"/>
    <property type="molecule type" value="mRNA"/>
</dbReference>
<accession>A0A023G6C8</accession>
<reference evidence="1" key="1">
    <citation type="submission" date="2014-03" db="EMBL/GenBank/DDBJ databases">
        <title>The sialotranscriptome of Amblyomma triste, Amblyomma parvum and Amblyomma cajennense ticks, uncovered by 454-based RNA-seq.</title>
        <authorList>
            <person name="Garcia G.R."/>
            <person name="Gardinassi L.G."/>
            <person name="Ribeiro J.M."/>
            <person name="Anatriello E."/>
            <person name="Ferreira B.R."/>
            <person name="Moreira H.N."/>
            <person name="Mafra C."/>
            <person name="Olegario M.M."/>
            <person name="Szabo P.J."/>
            <person name="Miranda-Santos I.K."/>
            <person name="Maruyama S.R."/>
        </authorList>
    </citation>
    <scope>NUCLEOTIDE SEQUENCE</scope>
    <source>
        <strain evidence="1">Mato Grasso do Sul</strain>
        <tissue evidence="1">Salivary glands</tissue>
    </source>
</reference>
<dbReference type="AlphaFoldDB" id="A0A023G6C8"/>
<sequence length="213" mass="24711">MQVFPPAYQLEYDQRTTCAMINPALSICLLNAAIFISAYRFEDAARNFPRQHVADMISVRDFWFVKYRNYFSISVFPCHAMKWLQQKHANEHVYVVYYTSGQNQLAHNKFLTEVKTSKTSTHHQPNAVAFRTQKNGPLFIFKLMFINEKRSCAVLVRKRWSPREAECLLLQTASTAVLPVPQECKFVYDRHCGGESIKLFDLRCMDIVNGNQG</sequence>